<comment type="caution">
    <text evidence="4">The sequence shown here is derived from an EMBL/GenBank/DDBJ whole genome shotgun (WGS) entry which is preliminary data.</text>
</comment>
<keyword evidence="1 2" id="KW-0238">DNA-binding</keyword>
<dbReference type="EMBL" id="JABXWD010000207">
    <property type="protein sequence ID" value="MBV6342181.1"/>
    <property type="molecule type" value="Genomic_DNA"/>
</dbReference>
<sequence length="113" mass="12049">MSKKMIGNLMREAQKLQEKMAKLQEEASQATAEASSGGGMVSVVANGSGQIVSITIDKEVVNPDDTEMLQDLIITACNEAIKRAHEGVQEEMSKLTGGLQLPGMPDISNLFGK</sequence>
<dbReference type="Pfam" id="PF02575">
    <property type="entry name" value="YbaB_DNA_bd"/>
    <property type="match status" value="1"/>
</dbReference>
<organism evidence="4 5">
    <name type="scientific">Candidatus Magnetobacterium casense</name>
    <dbReference type="NCBI Taxonomy" id="1455061"/>
    <lineage>
        <taxon>Bacteria</taxon>
        <taxon>Pseudomonadati</taxon>
        <taxon>Nitrospirota</taxon>
        <taxon>Thermodesulfovibrionia</taxon>
        <taxon>Thermodesulfovibrionales</taxon>
        <taxon>Candidatus Magnetobacteriaceae</taxon>
        <taxon>Candidatus Magnetobacterium</taxon>
    </lineage>
</organism>
<dbReference type="RefSeq" id="WP_218252805.1">
    <property type="nucleotide sequence ID" value="NZ_JABXWD010000207.1"/>
</dbReference>
<name>A0ABS6RZZ0_9BACT</name>
<accession>A0ABS6RZZ0</accession>
<dbReference type="InterPro" id="IPR036894">
    <property type="entry name" value="YbaB-like_sf"/>
</dbReference>
<dbReference type="NCBIfam" id="TIGR00103">
    <property type="entry name" value="DNA_YbaB_EbfC"/>
    <property type="match status" value="1"/>
</dbReference>
<proteinExistence type="inferred from homology"/>
<keyword evidence="5" id="KW-1185">Reference proteome</keyword>
<comment type="function">
    <text evidence="2">Binds to DNA and alters its conformation. May be involved in regulation of gene expression, nucleoid organization and DNA protection.</text>
</comment>
<dbReference type="InterPro" id="IPR004401">
    <property type="entry name" value="YbaB/EbfC"/>
</dbReference>
<gene>
    <name evidence="4" type="ORF">HWQ67_11350</name>
</gene>
<dbReference type="Proteomes" id="UP001196980">
    <property type="component" value="Unassembled WGS sequence"/>
</dbReference>
<evidence type="ECO:0000256" key="1">
    <source>
        <dbReference type="ARBA" id="ARBA00023125"/>
    </source>
</evidence>
<dbReference type="Gene3D" id="3.30.1310.10">
    <property type="entry name" value="Nucleoid-associated protein YbaB-like domain"/>
    <property type="match status" value="1"/>
</dbReference>
<reference evidence="4 5" key="1">
    <citation type="journal article" date="2020" name="J Geophys Res Biogeosci">
        <title>Magnetotaxis as an Adaptation to Enable Bacterial Shuttling of Microbial Sulfur and Sulfur Cycling Across Aquatic Oxic#Anoxic Interfaces.</title>
        <authorList>
            <person name="Li J."/>
            <person name="Liu P."/>
            <person name="Wang J."/>
            <person name="Roberts A.P."/>
            <person name="Pan Y."/>
        </authorList>
    </citation>
    <scope>NUCLEOTIDE SEQUENCE [LARGE SCALE GENOMIC DNA]</scope>
    <source>
        <strain evidence="4 5">MYR-1_YQ</strain>
    </source>
</reference>
<dbReference type="HAMAP" id="MF_00274">
    <property type="entry name" value="DNA_YbaB_EbfC"/>
    <property type="match status" value="1"/>
</dbReference>
<comment type="similarity">
    <text evidence="2">Belongs to the YbaB/EbfC family.</text>
</comment>
<dbReference type="SUPFAM" id="SSF82607">
    <property type="entry name" value="YbaB-like"/>
    <property type="match status" value="1"/>
</dbReference>
<comment type="subunit">
    <text evidence="2">Homodimer.</text>
</comment>
<keyword evidence="3" id="KW-0175">Coiled coil</keyword>
<protein>
    <recommendedName>
        <fullName evidence="2">Nucleoid-associated protein HWQ67_11350</fullName>
    </recommendedName>
</protein>
<comment type="subcellular location">
    <subcellularLocation>
        <location evidence="2">Cytoplasm</location>
        <location evidence="2">Nucleoid</location>
    </subcellularLocation>
</comment>
<feature type="coiled-coil region" evidence="3">
    <location>
        <begin position="6"/>
        <end position="33"/>
    </location>
</feature>
<evidence type="ECO:0000313" key="4">
    <source>
        <dbReference type="EMBL" id="MBV6342181.1"/>
    </source>
</evidence>
<dbReference type="PANTHER" id="PTHR33449">
    <property type="entry name" value="NUCLEOID-ASSOCIATED PROTEIN YBAB"/>
    <property type="match status" value="1"/>
</dbReference>
<evidence type="ECO:0000256" key="2">
    <source>
        <dbReference type="HAMAP-Rule" id="MF_00274"/>
    </source>
</evidence>
<evidence type="ECO:0000313" key="5">
    <source>
        <dbReference type="Proteomes" id="UP001196980"/>
    </source>
</evidence>
<evidence type="ECO:0000256" key="3">
    <source>
        <dbReference type="SAM" id="Coils"/>
    </source>
</evidence>
<dbReference type="PANTHER" id="PTHR33449:SF1">
    <property type="entry name" value="NUCLEOID-ASSOCIATED PROTEIN YBAB"/>
    <property type="match status" value="1"/>
</dbReference>
<dbReference type="PIRSF" id="PIRSF004555">
    <property type="entry name" value="UCP004555"/>
    <property type="match status" value="1"/>
</dbReference>
<keyword evidence="2" id="KW-0963">Cytoplasm</keyword>